<feature type="region of interest" description="Disordered" evidence="1">
    <location>
        <begin position="590"/>
        <end position="650"/>
    </location>
</feature>
<sequence>IAFARSSPPGSAQVYYAGLQSARHRYETATSEKERPHSEKPKRFTPPREGSAGVVESQPQELPPDVVRCYDNGDSDDRPAPGSSRNVLARFREIEQQNGSHQPPAKEAEARPRSRNCASESSASDEAERESAPAASSCLDGLPQVSAARSLLDLWRRRESQAAAAAQFQGSRISSMWEKALEEETKRPRQNRIDPHNKDQQLAEMLACAVQNKDQQLAEMLACAVQNKDQQLAEMLACAVQNKDQQLAEMLACAVQNKDQQLAEMLGVRFRTKTSSWLRCLRVRFRTKTAAGSSARSKSPLFSRVTSEPRMPPAVCRDQFRICHRVCNPESANESNFKLRTPTQQEIQSFASQSATAVYENEPAPLPDGVVRYGQSATDGAQDQLEQQYTKRLKEKFLLESQQQKTVERPPIRLDEGEGGIYENEPVQLPDVDYRLYAEGKCATLAKQRFMSEAAQKAASAERRVVLELANDSGVYENCPEVRDDVARWGAQDEAAAFDPAGAYSARTPGSRPGSQQQPAAPKPLDFDPQTGEFVGRGARAARQQYERSLSNSSAPKPKAPVALEMGEGGVYENQPQKLLPDVVQYQAGGGGELGDIRGTASAAKRQLLPPTARGGGGRQSRPGLECGVFENDPQQRPADLILDSGRSDD</sequence>
<accession>A0A1I8IW45</accession>
<name>A0A1I8IW45_9PLAT</name>
<proteinExistence type="predicted"/>
<evidence type="ECO:0000256" key="1">
    <source>
        <dbReference type="SAM" id="MobiDB-lite"/>
    </source>
</evidence>
<feature type="compositionally biased region" description="Basic and acidic residues" evidence="1">
    <location>
        <begin position="24"/>
        <end position="42"/>
    </location>
</feature>
<dbReference type="Proteomes" id="UP000095280">
    <property type="component" value="Unplaced"/>
</dbReference>
<reference evidence="3" key="1">
    <citation type="submission" date="2016-11" db="UniProtKB">
        <authorList>
            <consortium name="WormBaseParasite"/>
        </authorList>
    </citation>
    <scope>IDENTIFICATION</scope>
</reference>
<dbReference type="WBParaSite" id="maker-uti_cns_0017238-snap-gene-0.2-mRNA-1">
    <property type="protein sequence ID" value="maker-uti_cns_0017238-snap-gene-0.2-mRNA-1"/>
    <property type="gene ID" value="maker-uti_cns_0017238-snap-gene-0.2"/>
</dbReference>
<feature type="region of interest" description="Disordered" evidence="1">
    <location>
        <begin position="23"/>
        <end position="138"/>
    </location>
</feature>
<evidence type="ECO:0000313" key="2">
    <source>
        <dbReference type="Proteomes" id="UP000095280"/>
    </source>
</evidence>
<feature type="region of interest" description="Disordered" evidence="1">
    <location>
        <begin position="502"/>
        <end position="562"/>
    </location>
</feature>
<evidence type="ECO:0000313" key="3">
    <source>
        <dbReference type="WBParaSite" id="maker-uti_cns_0017238-snap-gene-0.2-mRNA-1"/>
    </source>
</evidence>
<organism evidence="2 3">
    <name type="scientific">Macrostomum lignano</name>
    <dbReference type="NCBI Taxonomy" id="282301"/>
    <lineage>
        <taxon>Eukaryota</taxon>
        <taxon>Metazoa</taxon>
        <taxon>Spiralia</taxon>
        <taxon>Lophotrochozoa</taxon>
        <taxon>Platyhelminthes</taxon>
        <taxon>Rhabditophora</taxon>
        <taxon>Macrostomorpha</taxon>
        <taxon>Macrostomida</taxon>
        <taxon>Macrostomidae</taxon>
        <taxon>Macrostomum</taxon>
    </lineage>
</organism>
<dbReference type="AlphaFoldDB" id="A0A1I8IW45"/>
<protein>
    <submittedName>
        <fullName evidence="3">ANK_REP_REGION domain-containing protein</fullName>
    </submittedName>
</protein>
<keyword evidence="2" id="KW-1185">Reference proteome</keyword>